<dbReference type="GO" id="GO:0004674">
    <property type="term" value="F:protein serine/threonine kinase activity"/>
    <property type="evidence" value="ECO:0007669"/>
    <property type="project" value="UniProtKB-KW"/>
</dbReference>
<dbReference type="SUPFAM" id="SSF56112">
    <property type="entry name" value="Protein kinase-like (PK-like)"/>
    <property type="match status" value="1"/>
</dbReference>
<feature type="compositionally biased region" description="Low complexity" evidence="8">
    <location>
        <begin position="453"/>
        <end position="464"/>
    </location>
</feature>
<dbReference type="FunFam" id="1.10.510.10:FF:000021">
    <property type="entry name" value="Serine/threonine protein kinase"/>
    <property type="match status" value="1"/>
</dbReference>
<dbReference type="InterPro" id="IPR011009">
    <property type="entry name" value="Kinase-like_dom_sf"/>
</dbReference>
<evidence type="ECO:0000313" key="11">
    <source>
        <dbReference type="EMBL" id="ASV75546.1"/>
    </source>
</evidence>
<dbReference type="Proteomes" id="UP000215086">
    <property type="component" value="Chromosome"/>
</dbReference>
<keyword evidence="2 11" id="KW-0723">Serine/threonine-protein kinase</keyword>
<dbReference type="InterPro" id="IPR000719">
    <property type="entry name" value="Prot_kinase_dom"/>
</dbReference>
<dbReference type="EMBL" id="CP018477">
    <property type="protein sequence ID" value="ASV75546.1"/>
    <property type="molecule type" value="Genomic_DNA"/>
</dbReference>
<feature type="region of interest" description="Disordered" evidence="8">
    <location>
        <begin position="586"/>
        <end position="621"/>
    </location>
</feature>
<dbReference type="PROSITE" id="PS00108">
    <property type="entry name" value="PROTEIN_KINASE_ST"/>
    <property type="match status" value="1"/>
</dbReference>
<evidence type="ECO:0000256" key="3">
    <source>
        <dbReference type="ARBA" id="ARBA00022679"/>
    </source>
</evidence>
<proteinExistence type="predicted"/>
<dbReference type="EC" id="2.7.11.1" evidence="1"/>
<evidence type="ECO:0000256" key="6">
    <source>
        <dbReference type="ARBA" id="ARBA00022840"/>
    </source>
</evidence>
<keyword evidence="3" id="KW-0808">Transferase</keyword>
<dbReference type="InterPro" id="IPR011050">
    <property type="entry name" value="Pectin_lyase_fold/virulence"/>
</dbReference>
<feature type="transmembrane region" description="Helical" evidence="9">
    <location>
        <begin position="415"/>
        <end position="436"/>
    </location>
</feature>
<keyword evidence="6 7" id="KW-0067">ATP-binding</keyword>
<evidence type="ECO:0000256" key="7">
    <source>
        <dbReference type="PROSITE-ProRule" id="PRU10141"/>
    </source>
</evidence>
<dbReference type="SUPFAM" id="SSF51126">
    <property type="entry name" value="Pectin lyase-like"/>
    <property type="match status" value="1"/>
</dbReference>
<evidence type="ECO:0000256" key="4">
    <source>
        <dbReference type="ARBA" id="ARBA00022741"/>
    </source>
</evidence>
<dbReference type="CDD" id="cd14014">
    <property type="entry name" value="STKc_PknB_like"/>
    <property type="match status" value="1"/>
</dbReference>
<dbReference type="Gene3D" id="3.30.200.20">
    <property type="entry name" value="Phosphorylase Kinase, domain 1"/>
    <property type="match status" value="1"/>
</dbReference>
<evidence type="ECO:0000256" key="5">
    <source>
        <dbReference type="ARBA" id="ARBA00022777"/>
    </source>
</evidence>
<evidence type="ECO:0000256" key="1">
    <source>
        <dbReference type="ARBA" id="ARBA00012513"/>
    </source>
</evidence>
<dbReference type="Pfam" id="PF00069">
    <property type="entry name" value="Pkinase"/>
    <property type="match status" value="1"/>
</dbReference>
<evidence type="ECO:0000256" key="2">
    <source>
        <dbReference type="ARBA" id="ARBA00022527"/>
    </source>
</evidence>
<dbReference type="InterPro" id="IPR017441">
    <property type="entry name" value="Protein_kinase_ATP_BS"/>
</dbReference>
<dbReference type="Gene3D" id="2.160.20.10">
    <property type="entry name" value="Single-stranded right-handed beta-helix, Pectin lyase-like"/>
    <property type="match status" value="1"/>
</dbReference>
<evidence type="ECO:0000256" key="9">
    <source>
        <dbReference type="SAM" id="Phobius"/>
    </source>
</evidence>
<organism evidence="11 12">
    <name type="scientific">Thermogutta terrifontis</name>
    <dbReference type="NCBI Taxonomy" id="1331910"/>
    <lineage>
        <taxon>Bacteria</taxon>
        <taxon>Pseudomonadati</taxon>
        <taxon>Planctomycetota</taxon>
        <taxon>Planctomycetia</taxon>
        <taxon>Pirellulales</taxon>
        <taxon>Thermoguttaceae</taxon>
        <taxon>Thermogutta</taxon>
    </lineage>
</organism>
<evidence type="ECO:0000259" key="10">
    <source>
        <dbReference type="PROSITE" id="PS50011"/>
    </source>
</evidence>
<feature type="region of interest" description="Disordered" evidence="8">
    <location>
        <begin position="440"/>
        <end position="471"/>
    </location>
</feature>
<dbReference type="SMART" id="SM00220">
    <property type="entry name" value="S_TKc"/>
    <property type="match status" value="1"/>
</dbReference>
<keyword evidence="5 11" id="KW-0418">Kinase</keyword>
<accession>A0A286RHY8</accession>
<dbReference type="KEGG" id="ttf:THTE_2944"/>
<dbReference type="PROSITE" id="PS00107">
    <property type="entry name" value="PROTEIN_KINASE_ATP"/>
    <property type="match status" value="1"/>
</dbReference>
<evidence type="ECO:0000313" key="12">
    <source>
        <dbReference type="Proteomes" id="UP000215086"/>
    </source>
</evidence>
<protein>
    <recommendedName>
        <fullName evidence="1">non-specific serine/threonine protein kinase</fullName>
        <ecNumber evidence="1">2.7.11.1</ecNumber>
    </recommendedName>
</protein>
<gene>
    <name evidence="11" type="ORF">THTE_2944</name>
</gene>
<keyword evidence="4 7" id="KW-0547">Nucleotide-binding</keyword>
<feature type="binding site" evidence="7">
    <location>
        <position position="101"/>
    </location>
    <ligand>
        <name>ATP</name>
        <dbReference type="ChEBI" id="CHEBI:30616"/>
    </ligand>
</feature>
<keyword evidence="9" id="KW-0812">Transmembrane</keyword>
<feature type="domain" description="Protein kinase" evidence="10">
    <location>
        <begin position="72"/>
        <end position="342"/>
    </location>
</feature>
<sequence>MVTGEQFWQSLQASGLFSSEDLERYRNRWFKEGLPDSGEELARELVRHGVLTSFQAGCLLRGKTKFLVLGEYEILDQLGKGGMGVVFKARHRRMERVVALKTLPPQAMKDPESVQRFYREVKAAARLSHPNIVTAYDAGEQHGIHYLVMEYVDGQDLASLVKEHGPMPLEEALECVLQAARGLAYAHSQGVIHRDIKPSNLLVDRSGVVKILDMGLARLMFDPAKDGVTGDQLTATGQVMGTCDYMAPEQAVSTHRVDGRADIYSLGCTLYRLLTGEPPYPRQTLMEVLVAHREAPIPSLSKARPDVPVEVDMVFQRMMAKRPEDRYQRMEEVIEALEHCLAVCRAGVPAGGGGELSISAWLARLSQRQEGAAEDETAVGMAEATPRKVGSWPRMRGISAQSARKWQDWLSSQSLFIWGGVVVGCLILLGILAVVLRPGRSSGTSGEARRPVARPAARSSERVAGPQPQPTLPVWQEELEKVEGEVQGYLAGQEYGRALAAYQQLADRYQDLELAQVVQERKAKVEEAASQAVQAAEEQARQLLAEKKFVGARVVLLPVMERFGIPALAEKAQGLLKEIEAAEKATDEMAQASASKEPASPGQMPAGESKPQETASAGRERPAIEMAWEKVAGLLREWEDREAEFTRATAGVEEKVRQWDFAGALAEAEKIQLSDPALAVRWEVRREELSWLVEWKGRIMEKINGSSGRLRKSDLGLRGLGGEVVAADEEKITCRLLGEKTETLAWQELGSQAPRKLASLVLDPARPEDLLKAAVFLVSMGESGEATRYFVEAEKKGLSVRKHLELASYPLLRDLVEQLRKKEYPAARLALDRLEKEPALAEWRSQHQELLQGIEAVLAAAQREAEAEKLYAEAVKLYKEQELHDVKPLVEQLRTQYADTTVVFDTARQPPLSELEKATANLGRRITVRQDGKGDFRTIQAAIDAAQTGDLVEIQDSGIYSEAVKIPNTKSNITLAGRKKCWPLLLSMEPNSVVGNLLTIEGPDVTIRRLLVVNRGASGRTPCAIKGSCKLENLVVVGSIRDGDWVVLNSCLIIGDIGSIGAILKIPFW</sequence>
<keyword evidence="12" id="KW-1185">Reference proteome</keyword>
<dbReference type="InterPro" id="IPR012334">
    <property type="entry name" value="Pectin_lyas_fold"/>
</dbReference>
<name>A0A286RHY8_9BACT</name>
<dbReference type="Gene3D" id="1.10.510.10">
    <property type="entry name" value="Transferase(Phosphotransferase) domain 1"/>
    <property type="match status" value="1"/>
</dbReference>
<dbReference type="GO" id="GO:0005524">
    <property type="term" value="F:ATP binding"/>
    <property type="evidence" value="ECO:0007669"/>
    <property type="project" value="UniProtKB-UniRule"/>
</dbReference>
<keyword evidence="9" id="KW-1133">Transmembrane helix</keyword>
<evidence type="ECO:0000256" key="8">
    <source>
        <dbReference type="SAM" id="MobiDB-lite"/>
    </source>
</evidence>
<reference evidence="11 12" key="1">
    <citation type="journal article" name="Front. Microbiol.">
        <title>Sugar Metabolism of the First Thermophilic Planctomycete Thermogutta terrifontis: Comparative Genomic and Transcriptomic Approaches.</title>
        <authorList>
            <person name="Elcheninov A.G."/>
            <person name="Menzel P."/>
            <person name="Gudbergsdottir S.R."/>
            <person name="Slesarev A.I."/>
            <person name="Kadnikov V.V."/>
            <person name="Krogh A."/>
            <person name="Bonch-Osmolovskaya E.A."/>
            <person name="Peng X."/>
            <person name="Kublanov I.V."/>
        </authorList>
    </citation>
    <scope>NUCLEOTIDE SEQUENCE [LARGE SCALE GENOMIC DNA]</scope>
    <source>
        <strain evidence="11 12">R1</strain>
    </source>
</reference>
<keyword evidence="9" id="KW-0472">Membrane</keyword>
<dbReference type="PROSITE" id="PS50011">
    <property type="entry name" value="PROTEIN_KINASE_DOM"/>
    <property type="match status" value="1"/>
</dbReference>
<dbReference type="PANTHER" id="PTHR43289">
    <property type="entry name" value="MITOGEN-ACTIVATED PROTEIN KINASE KINASE KINASE 20-RELATED"/>
    <property type="match status" value="1"/>
</dbReference>
<dbReference type="AlphaFoldDB" id="A0A286RHY8"/>
<dbReference type="InterPro" id="IPR008271">
    <property type="entry name" value="Ser/Thr_kinase_AS"/>
</dbReference>
<dbReference type="PANTHER" id="PTHR43289:SF6">
    <property type="entry name" value="SERINE_THREONINE-PROTEIN KINASE NEKL-3"/>
    <property type="match status" value="1"/>
</dbReference>